<evidence type="ECO:0000313" key="3">
    <source>
        <dbReference type="Proteomes" id="UP001203338"/>
    </source>
</evidence>
<protein>
    <recommendedName>
        <fullName evidence="1">Glycine cleavage system transcriptional repressor</fullName>
    </recommendedName>
</protein>
<sequence>MTNNLLLTVTGPDLPGMEDVLARTVSQHKARSLSSHMAHMGGRFASIMFISVSPEELKGLTSDLTSMKNNGVKVQFDRMDPAALPDHESHLLMNLIADEAPELVTDVSRLLGEQHIRISEIHTDTIPAPYTGEHLQSIQAHLYAPDGTDVDTVRERIESLSPELILDISPG</sequence>
<accession>A0ABT0PF54</accession>
<reference evidence="2 3" key="1">
    <citation type="submission" date="2022-05" db="EMBL/GenBank/DDBJ databases">
        <authorList>
            <person name="Park J.-S."/>
        </authorList>
    </citation>
    <scope>NUCLEOTIDE SEQUENCE [LARGE SCALE GENOMIC DNA]</scope>
    <source>
        <strain evidence="2 3">2012CJ34-2</strain>
    </source>
</reference>
<keyword evidence="1" id="KW-0804">Transcription</keyword>
<organism evidence="2 3">
    <name type="scientific">Parendozoicomonas callyspongiae</name>
    <dbReference type="NCBI Taxonomy" id="2942213"/>
    <lineage>
        <taxon>Bacteria</taxon>
        <taxon>Pseudomonadati</taxon>
        <taxon>Pseudomonadota</taxon>
        <taxon>Gammaproteobacteria</taxon>
        <taxon>Oceanospirillales</taxon>
        <taxon>Endozoicomonadaceae</taxon>
        <taxon>Parendozoicomonas</taxon>
    </lineage>
</organism>
<comment type="subcellular location">
    <subcellularLocation>
        <location evidence="1">Cytoplasm</location>
    </subcellularLocation>
</comment>
<dbReference type="Pfam" id="PF13740">
    <property type="entry name" value="ACT_6"/>
    <property type="match status" value="1"/>
</dbReference>
<evidence type="ECO:0000313" key="2">
    <source>
        <dbReference type="EMBL" id="MCL6269950.1"/>
    </source>
</evidence>
<keyword evidence="3" id="KW-1185">Reference proteome</keyword>
<dbReference type="Proteomes" id="UP001203338">
    <property type="component" value="Unassembled WGS sequence"/>
</dbReference>
<dbReference type="RefSeq" id="WP_249699070.1">
    <property type="nucleotide sequence ID" value="NZ_JAMFLX010000009.1"/>
</dbReference>
<dbReference type="EMBL" id="JAMFLX010000009">
    <property type="protein sequence ID" value="MCL6269950.1"/>
    <property type="molecule type" value="Genomic_DNA"/>
</dbReference>
<dbReference type="Gene3D" id="3.30.70.260">
    <property type="match status" value="2"/>
</dbReference>
<evidence type="ECO:0000256" key="1">
    <source>
        <dbReference type="PIRNR" id="PIRNR028103"/>
    </source>
</evidence>
<gene>
    <name evidence="2" type="ORF">M3P05_08365</name>
</gene>
<name>A0ABT0PF54_9GAMM</name>
<dbReference type="InterPro" id="IPR050990">
    <property type="entry name" value="UPF0237/GcvR_regulator"/>
</dbReference>
<dbReference type="InterPro" id="IPR045865">
    <property type="entry name" value="ACT-like_dom_sf"/>
</dbReference>
<keyword evidence="1" id="KW-0963">Cytoplasm</keyword>
<keyword evidence="1" id="KW-0678">Repressor</keyword>
<dbReference type="InterPro" id="IPR016867">
    <property type="entry name" value="GcvR"/>
</dbReference>
<proteinExistence type="predicted"/>
<comment type="caution">
    <text evidence="2">The sequence shown here is derived from an EMBL/GenBank/DDBJ whole genome shotgun (WGS) entry which is preliminary data.</text>
</comment>
<dbReference type="SUPFAM" id="SSF55021">
    <property type="entry name" value="ACT-like"/>
    <property type="match status" value="2"/>
</dbReference>
<dbReference type="PIRSF" id="PIRSF028103">
    <property type="entry name" value="GcvR"/>
    <property type="match status" value="1"/>
</dbReference>
<dbReference type="PANTHER" id="PTHR34875:SF6">
    <property type="entry name" value="UPF0237 PROTEIN MJ1558"/>
    <property type="match status" value="1"/>
</dbReference>
<dbReference type="PANTHER" id="PTHR34875">
    <property type="entry name" value="UPF0237 PROTEIN MJ1558"/>
    <property type="match status" value="1"/>
</dbReference>